<dbReference type="SUPFAM" id="SSF158472">
    <property type="entry name" value="HAMP domain-like"/>
    <property type="match status" value="1"/>
</dbReference>
<evidence type="ECO:0000256" key="9">
    <source>
        <dbReference type="ARBA" id="ARBA00023012"/>
    </source>
</evidence>
<dbReference type="InterPro" id="IPR003594">
    <property type="entry name" value="HATPase_dom"/>
</dbReference>
<keyword evidence="4" id="KW-0597">Phosphoprotein</keyword>
<name>A0ABP6GYG9_9ACTN</name>
<dbReference type="InterPro" id="IPR050428">
    <property type="entry name" value="TCS_sensor_his_kinase"/>
</dbReference>
<keyword evidence="8 12" id="KW-1133">Transmembrane helix</keyword>
<feature type="transmembrane region" description="Helical" evidence="12">
    <location>
        <begin position="159"/>
        <end position="181"/>
    </location>
</feature>
<evidence type="ECO:0000256" key="7">
    <source>
        <dbReference type="ARBA" id="ARBA00022777"/>
    </source>
</evidence>
<evidence type="ECO:0000256" key="11">
    <source>
        <dbReference type="SAM" id="MobiDB-lite"/>
    </source>
</evidence>
<evidence type="ECO:0000256" key="10">
    <source>
        <dbReference type="ARBA" id="ARBA00023136"/>
    </source>
</evidence>
<dbReference type="Proteomes" id="UP001501842">
    <property type="component" value="Unassembled WGS sequence"/>
</dbReference>
<evidence type="ECO:0000313" key="15">
    <source>
        <dbReference type="EMBL" id="GAA2732916.1"/>
    </source>
</evidence>
<evidence type="ECO:0000256" key="6">
    <source>
        <dbReference type="ARBA" id="ARBA00022692"/>
    </source>
</evidence>
<reference evidence="16" key="1">
    <citation type="journal article" date="2019" name="Int. J. Syst. Evol. Microbiol.">
        <title>The Global Catalogue of Microorganisms (GCM) 10K type strain sequencing project: providing services to taxonomists for standard genome sequencing and annotation.</title>
        <authorList>
            <consortium name="The Broad Institute Genomics Platform"/>
            <consortium name="The Broad Institute Genome Sequencing Center for Infectious Disease"/>
            <person name="Wu L."/>
            <person name="Ma J."/>
        </authorList>
    </citation>
    <scope>NUCLEOTIDE SEQUENCE [LARGE SCALE GENOMIC DNA]</scope>
    <source>
        <strain evidence="16">JCM 8201</strain>
    </source>
</reference>
<dbReference type="Gene3D" id="3.30.565.10">
    <property type="entry name" value="Histidine kinase-like ATPase, C-terminal domain"/>
    <property type="match status" value="1"/>
</dbReference>
<dbReference type="Pfam" id="PF02518">
    <property type="entry name" value="HATPase_c"/>
    <property type="match status" value="1"/>
</dbReference>
<dbReference type="Gene3D" id="6.10.340.10">
    <property type="match status" value="1"/>
</dbReference>
<keyword evidence="6 12" id="KW-0812">Transmembrane</keyword>
<dbReference type="PROSITE" id="PS50885">
    <property type="entry name" value="HAMP"/>
    <property type="match status" value="1"/>
</dbReference>
<feature type="domain" description="HAMP" evidence="14">
    <location>
        <begin position="186"/>
        <end position="239"/>
    </location>
</feature>
<dbReference type="CDD" id="cd00075">
    <property type="entry name" value="HATPase"/>
    <property type="match status" value="1"/>
</dbReference>
<organism evidence="15 16">
    <name type="scientific">Actinocorallia aurantiaca</name>
    <dbReference type="NCBI Taxonomy" id="46204"/>
    <lineage>
        <taxon>Bacteria</taxon>
        <taxon>Bacillati</taxon>
        <taxon>Actinomycetota</taxon>
        <taxon>Actinomycetes</taxon>
        <taxon>Streptosporangiales</taxon>
        <taxon>Thermomonosporaceae</taxon>
        <taxon>Actinocorallia</taxon>
    </lineage>
</organism>
<keyword evidence="10 12" id="KW-0472">Membrane</keyword>
<dbReference type="EC" id="2.7.13.3" evidence="3"/>
<feature type="domain" description="Histidine kinase" evidence="13">
    <location>
        <begin position="254"/>
        <end position="470"/>
    </location>
</feature>
<evidence type="ECO:0000256" key="5">
    <source>
        <dbReference type="ARBA" id="ARBA00022679"/>
    </source>
</evidence>
<dbReference type="RefSeq" id="WP_344453638.1">
    <property type="nucleotide sequence ID" value="NZ_BAAATZ010000024.1"/>
</dbReference>
<dbReference type="InterPro" id="IPR004358">
    <property type="entry name" value="Sig_transdc_His_kin-like_C"/>
</dbReference>
<dbReference type="SMART" id="SM00304">
    <property type="entry name" value="HAMP"/>
    <property type="match status" value="1"/>
</dbReference>
<feature type="transmembrane region" description="Helical" evidence="12">
    <location>
        <begin position="133"/>
        <end position="152"/>
    </location>
</feature>
<comment type="catalytic activity">
    <reaction evidence="1">
        <text>ATP + protein L-histidine = ADP + protein N-phospho-L-histidine.</text>
        <dbReference type="EC" id="2.7.13.3"/>
    </reaction>
</comment>
<accession>A0ABP6GYG9</accession>
<dbReference type="SMART" id="SM00388">
    <property type="entry name" value="HisKA"/>
    <property type="match status" value="1"/>
</dbReference>
<keyword evidence="7 15" id="KW-0418">Kinase</keyword>
<dbReference type="InterPro" id="IPR005467">
    <property type="entry name" value="His_kinase_dom"/>
</dbReference>
<dbReference type="Pfam" id="PF00512">
    <property type="entry name" value="HisKA"/>
    <property type="match status" value="1"/>
</dbReference>
<evidence type="ECO:0000259" key="13">
    <source>
        <dbReference type="PROSITE" id="PS50109"/>
    </source>
</evidence>
<dbReference type="SUPFAM" id="SSF47384">
    <property type="entry name" value="Homodimeric domain of signal transducing histidine kinase"/>
    <property type="match status" value="1"/>
</dbReference>
<evidence type="ECO:0000256" key="4">
    <source>
        <dbReference type="ARBA" id="ARBA00022553"/>
    </source>
</evidence>
<protein>
    <recommendedName>
        <fullName evidence="3">histidine kinase</fullName>
        <ecNumber evidence="3">2.7.13.3</ecNumber>
    </recommendedName>
</protein>
<dbReference type="InterPro" id="IPR036890">
    <property type="entry name" value="HATPase_C_sf"/>
</dbReference>
<evidence type="ECO:0000256" key="12">
    <source>
        <dbReference type="SAM" id="Phobius"/>
    </source>
</evidence>
<dbReference type="CDD" id="cd00082">
    <property type="entry name" value="HisKA"/>
    <property type="match status" value="1"/>
</dbReference>
<gene>
    <name evidence="15" type="ORF">GCM10010439_51690</name>
</gene>
<dbReference type="SMART" id="SM00387">
    <property type="entry name" value="HATPase_c"/>
    <property type="match status" value="1"/>
</dbReference>
<dbReference type="InterPro" id="IPR003661">
    <property type="entry name" value="HisK_dim/P_dom"/>
</dbReference>
<comment type="subcellular location">
    <subcellularLocation>
        <location evidence="2">Cell membrane</location>
    </subcellularLocation>
</comment>
<evidence type="ECO:0000256" key="2">
    <source>
        <dbReference type="ARBA" id="ARBA00004236"/>
    </source>
</evidence>
<dbReference type="SUPFAM" id="SSF55874">
    <property type="entry name" value="ATPase domain of HSP90 chaperone/DNA topoisomerase II/histidine kinase"/>
    <property type="match status" value="1"/>
</dbReference>
<dbReference type="Pfam" id="PF00672">
    <property type="entry name" value="HAMP"/>
    <property type="match status" value="1"/>
</dbReference>
<feature type="region of interest" description="Disordered" evidence="11">
    <location>
        <begin position="97"/>
        <end position="127"/>
    </location>
</feature>
<proteinExistence type="predicted"/>
<evidence type="ECO:0000256" key="8">
    <source>
        <dbReference type="ARBA" id="ARBA00022989"/>
    </source>
</evidence>
<dbReference type="PRINTS" id="PR00344">
    <property type="entry name" value="BCTRLSENSOR"/>
</dbReference>
<dbReference type="EMBL" id="BAAATZ010000024">
    <property type="protein sequence ID" value="GAA2732916.1"/>
    <property type="molecule type" value="Genomic_DNA"/>
</dbReference>
<evidence type="ECO:0000259" key="14">
    <source>
        <dbReference type="PROSITE" id="PS50885"/>
    </source>
</evidence>
<evidence type="ECO:0000313" key="16">
    <source>
        <dbReference type="Proteomes" id="UP001501842"/>
    </source>
</evidence>
<dbReference type="PROSITE" id="PS50109">
    <property type="entry name" value="HIS_KIN"/>
    <property type="match status" value="1"/>
</dbReference>
<sequence>MRRWSLRSRLALTVVALTALGLLTANGAGILLFRSYLVGEVDDRLDQTTSGLTGIGPEQIMLVQRVWNELGAARVGSVDPREFQLSLVGEEGVRRIVPSDASAPGPELPSRSALRDRASRGPFTVPGTDGGSWRVRVVGSSGGLLMVGALSLDEVDRALLRLLLIDLAVLACVLAAVGLLARTTVGVGLRPLSRMASTAGEIAAGDYARRVAYADPHTEPGRLGQAVNLMLARLEEEIGARTASEERMRRFLADASHELRTPLTSIRGFAELARWGGSAHESLARIEAEATRMGVLVDDLLLLARLDEQREAGRAPVDLLALAAELVGDLHLRHPGRRIGLTGRGPGHAPLDAVIVEGDEGRLRQVVGNLLDNAVRHTPPEASIDVVVGRSTDGDAVVEVIDTGPGVADEDAPRVFDRLYRADRARPSDGGSGLGLAIASAIVQAHGGVLELDGTPGGGATFRVVLPIPSDL</sequence>
<comment type="caution">
    <text evidence="15">The sequence shown here is derived from an EMBL/GenBank/DDBJ whole genome shotgun (WGS) entry which is preliminary data.</text>
</comment>
<dbReference type="PANTHER" id="PTHR45436:SF5">
    <property type="entry name" value="SENSOR HISTIDINE KINASE TRCS"/>
    <property type="match status" value="1"/>
</dbReference>
<dbReference type="Gene3D" id="1.10.287.130">
    <property type="match status" value="1"/>
</dbReference>
<dbReference type="GO" id="GO:0016301">
    <property type="term" value="F:kinase activity"/>
    <property type="evidence" value="ECO:0007669"/>
    <property type="project" value="UniProtKB-KW"/>
</dbReference>
<dbReference type="InterPro" id="IPR003660">
    <property type="entry name" value="HAMP_dom"/>
</dbReference>
<dbReference type="CDD" id="cd06225">
    <property type="entry name" value="HAMP"/>
    <property type="match status" value="1"/>
</dbReference>
<keyword evidence="5" id="KW-0808">Transferase</keyword>
<dbReference type="PANTHER" id="PTHR45436">
    <property type="entry name" value="SENSOR HISTIDINE KINASE YKOH"/>
    <property type="match status" value="1"/>
</dbReference>
<dbReference type="InterPro" id="IPR036097">
    <property type="entry name" value="HisK_dim/P_sf"/>
</dbReference>
<evidence type="ECO:0000256" key="3">
    <source>
        <dbReference type="ARBA" id="ARBA00012438"/>
    </source>
</evidence>
<keyword evidence="16" id="KW-1185">Reference proteome</keyword>
<keyword evidence="9" id="KW-0902">Two-component regulatory system</keyword>
<evidence type="ECO:0000256" key="1">
    <source>
        <dbReference type="ARBA" id="ARBA00000085"/>
    </source>
</evidence>